<proteinExistence type="predicted"/>
<dbReference type="AlphaFoldDB" id="A0ABD0M6S1"/>
<reference evidence="2 3" key="1">
    <citation type="journal article" date="2023" name="Sci. Data">
        <title>Genome assembly of the Korean intertidal mud-creeper Batillaria attramentaria.</title>
        <authorList>
            <person name="Patra A.K."/>
            <person name="Ho P.T."/>
            <person name="Jun S."/>
            <person name="Lee S.J."/>
            <person name="Kim Y."/>
            <person name="Won Y.J."/>
        </authorList>
    </citation>
    <scope>NUCLEOTIDE SEQUENCE [LARGE SCALE GENOMIC DNA]</scope>
    <source>
        <strain evidence="2">Wonlab-2016</strain>
    </source>
</reference>
<comment type="caution">
    <text evidence="2">The sequence shown here is derived from an EMBL/GenBank/DDBJ whole genome shotgun (WGS) entry which is preliminary data.</text>
</comment>
<organism evidence="2 3">
    <name type="scientific">Batillaria attramentaria</name>
    <dbReference type="NCBI Taxonomy" id="370345"/>
    <lineage>
        <taxon>Eukaryota</taxon>
        <taxon>Metazoa</taxon>
        <taxon>Spiralia</taxon>
        <taxon>Lophotrochozoa</taxon>
        <taxon>Mollusca</taxon>
        <taxon>Gastropoda</taxon>
        <taxon>Caenogastropoda</taxon>
        <taxon>Sorbeoconcha</taxon>
        <taxon>Cerithioidea</taxon>
        <taxon>Batillariidae</taxon>
        <taxon>Batillaria</taxon>
    </lineage>
</organism>
<feature type="region of interest" description="Disordered" evidence="1">
    <location>
        <begin position="1"/>
        <end position="23"/>
    </location>
</feature>
<protein>
    <submittedName>
        <fullName evidence="2">Uncharacterized protein</fullName>
    </submittedName>
</protein>
<name>A0ABD0M6S1_9CAEN</name>
<evidence type="ECO:0000313" key="3">
    <source>
        <dbReference type="Proteomes" id="UP001519460"/>
    </source>
</evidence>
<dbReference type="EMBL" id="JACVVK020000004">
    <property type="protein sequence ID" value="KAK7507356.1"/>
    <property type="molecule type" value="Genomic_DNA"/>
</dbReference>
<sequence length="285" mass="31417">MFGSKPPRGKKGANHCNSDDEHATLTDAKVQTAAAHASKEGTPHSLTKLYLAAKVQLDRFQKGKPELKRKDLFGKPRKYPRNAQQAKINVRLKYQVSKLREYYLHCWNAALETQRCSLQNAAQHYVPASGFLPPAEFRFCSAPAEAAWVDATHSTEFSYSDPAPGTAHLAPSLDQFQVTPCPWQQQSSLSAQQEQWAWHQVGESPTTPESFGLSHQLSEVGCAPPYQPGDVVDINDCAPSFASFDLTACNQHPHGFSYAGIPPAATNMDMHSSYSSSALSTLWFH</sequence>
<gene>
    <name evidence="2" type="ORF">BaRGS_00001291</name>
</gene>
<evidence type="ECO:0000313" key="2">
    <source>
        <dbReference type="EMBL" id="KAK7507356.1"/>
    </source>
</evidence>
<accession>A0ABD0M6S1</accession>
<evidence type="ECO:0000256" key="1">
    <source>
        <dbReference type="SAM" id="MobiDB-lite"/>
    </source>
</evidence>
<keyword evidence="3" id="KW-1185">Reference proteome</keyword>
<dbReference type="Proteomes" id="UP001519460">
    <property type="component" value="Unassembled WGS sequence"/>
</dbReference>